<accession>A0A916JYQ2</accession>
<comment type="caution">
    <text evidence="1">The sequence shown here is derived from an EMBL/GenBank/DDBJ whole genome shotgun (WGS) entry which is preliminary data.</text>
</comment>
<protein>
    <submittedName>
        <fullName evidence="1">Uncharacterized protein</fullName>
    </submittedName>
</protein>
<reference evidence="1" key="1">
    <citation type="submission" date="2021-06" db="EMBL/GenBank/DDBJ databases">
        <authorList>
            <person name="Criscuolo A."/>
        </authorList>
    </citation>
    <scope>NUCLEOTIDE SEQUENCE</scope>
    <source>
        <strain evidence="1">CIP111600</strain>
    </source>
</reference>
<dbReference type="Proteomes" id="UP000693672">
    <property type="component" value="Unassembled WGS sequence"/>
</dbReference>
<dbReference type="EMBL" id="CAJVAS010000003">
    <property type="protein sequence ID" value="CAG7608297.1"/>
    <property type="molecule type" value="Genomic_DNA"/>
</dbReference>
<gene>
    <name evidence="1" type="ORF">PAESOLCIP111_01047</name>
</gene>
<organism evidence="1 2">
    <name type="scientific">Paenibacillus solanacearum</name>
    <dbReference type="NCBI Taxonomy" id="2048548"/>
    <lineage>
        <taxon>Bacteria</taxon>
        <taxon>Bacillati</taxon>
        <taxon>Bacillota</taxon>
        <taxon>Bacilli</taxon>
        <taxon>Bacillales</taxon>
        <taxon>Paenibacillaceae</taxon>
        <taxon>Paenibacillus</taxon>
    </lineage>
</organism>
<proteinExistence type="predicted"/>
<name>A0A916JYQ2_9BACL</name>
<evidence type="ECO:0000313" key="1">
    <source>
        <dbReference type="EMBL" id="CAG7608297.1"/>
    </source>
</evidence>
<keyword evidence="2" id="KW-1185">Reference proteome</keyword>
<dbReference type="AlphaFoldDB" id="A0A916JYQ2"/>
<evidence type="ECO:0000313" key="2">
    <source>
        <dbReference type="Proteomes" id="UP000693672"/>
    </source>
</evidence>
<sequence>MDSMERNNEYGERGDVQSSEIHYFTPTAFESWFATATNRITI</sequence>